<keyword evidence="3" id="KW-0732">Signal</keyword>
<dbReference type="Pfam" id="PF03022">
    <property type="entry name" value="MRJP"/>
    <property type="match status" value="1"/>
</dbReference>
<dbReference type="GO" id="GO:0005576">
    <property type="term" value="C:extracellular region"/>
    <property type="evidence" value="ECO:0007669"/>
    <property type="project" value="UniProtKB-SubCell"/>
</dbReference>
<reference evidence="4 5" key="1">
    <citation type="submission" date="2015-12" db="EMBL/GenBank/DDBJ databases">
        <authorList>
            <person name="Shamseldin A."/>
            <person name="Moawad H."/>
            <person name="Abd El-Rahim W.M."/>
            <person name="Sadowsky M.J."/>
        </authorList>
    </citation>
    <scope>NUCLEOTIDE SEQUENCE [LARGE SCALE GENOMIC DNA]</scope>
    <source>
        <strain evidence="4 5">LMG9050</strain>
    </source>
</reference>
<dbReference type="Proteomes" id="UP000190559">
    <property type="component" value="Unassembled WGS sequence"/>
</dbReference>
<organism evidence="4 5">
    <name type="scientific">Xanthomonas axonopodis pv. melhusii</name>
    <dbReference type="NCBI Taxonomy" id="487834"/>
    <lineage>
        <taxon>Bacteria</taxon>
        <taxon>Pseudomonadati</taxon>
        <taxon>Pseudomonadota</taxon>
        <taxon>Gammaproteobacteria</taxon>
        <taxon>Lysobacterales</taxon>
        <taxon>Lysobacteraceae</taxon>
        <taxon>Xanthomonas</taxon>
    </lineage>
</organism>
<name>A0A1T1NX76_9XANT</name>
<evidence type="ECO:0000313" key="5">
    <source>
        <dbReference type="Proteomes" id="UP000190559"/>
    </source>
</evidence>
<dbReference type="InterPro" id="IPR011042">
    <property type="entry name" value="6-blade_b-propeller_TolB-like"/>
</dbReference>
<feature type="chain" id="PRO_5012888109" description="Gluconolactonase" evidence="3">
    <location>
        <begin position="33"/>
        <end position="388"/>
    </location>
</feature>
<dbReference type="EMBL" id="LOJW01000034">
    <property type="protein sequence ID" value="OOW67816.1"/>
    <property type="molecule type" value="Genomic_DNA"/>
</dbReference>
<dbReference type="PANTHER" id="PTHR10009:SF18">
    <property type="entry name" value="PROTEIN YELLOW-LIKE PROTEIN"/>
    <property type="match status" value="1"/>
</dbReference>
<dbReference type="AlphaFoldDB" id="A0A1T1NX76"/>
<dbReference type="SUPFAM" id="SSF101898">
    <property type="entry name" value="NHL repeat"/>
    <property type="match status" value="1"/>
</dbReference>
<dbReference type="Gene3D" id="2.120.10.30">
    <property type="entry name" value="TolB, C-terminal domain"/>
    <property type="match status" value="1"/>
</dbReference>
<dbReference type="PANTHER" id="PTHR10009">
    <property type="entry name" value="PROTEIN YELLOW-RELATED"/>
    <property type="match status" value="1"/>
</dbReference>
<gene>
    <name evidence="4" type="ORF">Xmlh_16010</name>
</gene>
<keyword evidence="2" id="KW-0964">Secreted</keyword>
<comment type="subcellular location">
    <subcellularLocation>
        <location evidence="1">Secreted</location>
    </subcellularLocation>
</comment>
<protein>
    <recommendedName>
        <fullName evidence="6">Gluconolactonase</fullName>
    </recommendedName>
</protein>
<dbReference type="InterPro" id="IPR017996">
    <property type="entry name" value="MRJP/yellow-related"/>
</dbReference>
<feature type="signal peptide" evidence="3">
    <location>
        <begin position="1"/>
        <end position="32"/>
    </location>
</feature>
<sequence>MPFPLVKHRSALLVAVALTGAISLSHSVTALAAMAQPAKLVAVRESQQMPWNAVARDGRGRFIVSSPRWTGNTGPAVAIAQKDGSLTPFPDAQWNSWKPGSEAAHKFVSINAIHQDAGGDLWIVDTGTPEFGGTPVAEGAKVVHIDPRNDTVVRVYNFSKEVIREHSYVDDIRLNGEHAYLTDAGEGAVIVLNLKTGVARRRFEGASFVRARAGDKIIVNGKVITGNDGKPLQVNADPLELSPDGQNLYFGPLAGPLSQVETRYLDDDAPSEEALARHVSIWFDNPPIGGTAMGDDGSLYYTPLADNALMRRAPDGTLSVIVRDSQLRWVDAPLLDGQGHIYLPVPQIDGAPAFNDGKSTIRFPVKLYQVDLPVPCVLAGRCVGPSHR</sequence>
<accession>A0A1T1NX76</accession>
<evidence type="ECO:0000256" key="2">
    <source>
        <dbReference type="ARBA" id="ARBA00022525"/>
    </source>
</evidence>
<evidence type="ECO:0000256" key="3">
    <source>
        <dbReference type="SAM" id="SignalP"/>
    </source>
</evidence>
<comment type="caution">
    <text evidence="4">The sequence shown here is derived from an EMBL/GenBank/DDBJ whole genome shotgun (WGS) entry which is preliminary data.</text>
</comment>
<evidence type="ECO:0000313" key="4">
    <source>
        <dbReference type="EMBL" id="OOW67816.1"/>
    </source>
</evidence>
<proteinExistence type="predicted"/>
<evidence type="ECO:0000256" key="1">
    <source>
        <dbReference type="ARBA" id="ARBA00004613"/>
    </source>
</evidence>
<evidence type="ECO:0008006" key="6">
    <source>
        <dbReference type="Google" id="ProtNLM"/>
    </source>
</evidence>